<keyword evidence="2" id="KW-0378">Hydrolase</keyword>
<dbReference type="NCBIfam" id="NF045540">
    <property type="entry name" value="scaf_prot_MCP1"/>
    <property type="match status" value="1"/>
</dbReference>
<keyword evidence="5" id="KW-1185">Reference proteome</keyword>
<reference evidence="4 5" key="1">
    <citation type="submission" date="2018-12" db="EMBL/GenBank/DDBJ databases">
        <authorList>
            <person name="Yang Y."/>
        </authorList>
    </citation>
    <scope>NUCLEOTIDE SEQUENCE [LARGE SCALE GENOMIC DNA]</scope>
    <source>
        <strain evidence="4 5">GSF71</strain>
    </source>
</reference>
<dbReference type="RefSeq" id="WP_127005100.1">
    <property type="nucleotide sequence ID" value="NZ_JBNPXW010000035.1"/>
</dbReference>
<dbReference type="CDD" id="cd07016">
    <property type="entry name" value="S14_ClpP_1"/>
    <property type="match status" value="1"/>
</dbReference>
<keyword evidence="1 4" id="KW-0645">Protease</keyword>
<evidence type="ECO:0000256" key="2">
    <source>
        <dbReference type="ARBA" id="ARBA00022801"/>
    </source>
</evidence>
<evidence type="ECO:0000256" key="3">
    <source>
        <dbReference type="ARBA" id="ARBA00022825"/>
    </source>
</evidence>
<dbReference type="SUPFAM" id="SSF52096">
    <property type="entry name" value="ClpP/crotonase"/>
    <property type="match status" value="1"/>
</dbReference>
<gene>
    <name evidence="4" type="ORF">EJ913_30495</name>
</gene>
<keyword evidence="3" id="KW-0720">Serine protease</keyword>
<dbReference type="EMBL" id="RZIJ01000052">
    <property type="protein sequence ID" value="RUQ60613.1"/>
    <property type="molecule type" value="Genomic_DNA"/>
</dbReference>
<comment type="caution">
    <text evidence="4">The sequence shown here is derived from an EMBL/GenBank/DDBJ whole genome shotgun (WGS) entry which is preliminary data.</text>
</comment>
<dbReference type="GO" id="GO:0009368">
    <property type="term" value="C:endopeptidase Clp complex"/>
    <property type="evidence" value="ECO:0007669"/>
    <property type="project" value="TreeGrafter"/>
</dbReference>
<evidence type="ECO:0000313" key="4">
    <source>
        <dbReference type="EMBL" id="RUQ60613.1"/>
    </source>
</evidence>
<dbReference type="InterPro" id="IPR029045">
    <property type="entry name" value="ClpP/crotonase-like_dom_sf"/>
</dbReference>
<dbReference type="GO" id="GO:0051117">
    <property type="term" value="F:ATPase binding"/>
    <property type="evidence" value="ECO:0007669"/>
    <property type="project" value="TreeGrafter"/>
</dbReference>
<protein>
    <submittedName>
        <fullName evidence="4">Clp protease ClpP</fullName>
    </submittedName>
</protein>
<dbReference type="GO" id="GO:0006515">
    <property type="term" value="P:protein quality control for misfolded or incompletely synthesized proteins"/>
    <property type="evidence" value="ECO:0007669"/>
    <property type="project" value="TreeGrafter"/>
</dbReference>
<dbReference type="AlphaFoldDB" id="A0A433IZF2"/>
<dbReference type="Pfam" id="PF00574">
    <property type="entry name" value="CLP_protease"/>
    <property type="match status" value="1"/>
</dbReference>
<dbReference type="GO" id="GO:0004252">
    <property type="term" value="F:serine-type endopeptidase activity"/>
    <property type="evidence" value="ECO:0007669"/>
    <property type="project" value="TreeGrafter"/>
</dbReference>
<dbReference type="InterPro" id="IPR023562">
    <property type="entry name" value="ClpP/TepA"/>
</dbReference>
<accession>A0A433IZF2</accession>
<dbReference type="PANTHER" id="PTHR10381:SF70">
    <property type="entry name" value="ATP-DEPENDENT CLP PROTEASE PROTEOLYTIC SUBUNIT"/>
    <property type="match status" value="1"/>
</dbReference>
<evidence type="ECO:0000256" key="1">
    <source>
        <dbReference type="ARBA" id="ARBA00022670"/>
    </source>
</evidence>
<proteinExistence type="predicted"/>
<dbReference type="Gene3D" id="3.90.226.10">
    <property type="entry name" value="2-enoyl-CoA Hydratase, Chain A, domain 1"/>
    <property type="match status" value="1"/>
</dbReference>
<dbReference type="PANTHER" id="PTHR10381">
    <property type="entry name" value="ATP-DEPENDENT CLP PROTEASE PROTEOLYTIC SUBUNIT"/>
    <property type="match status" value="1"/>
</dbReference>
<sequence>MSDRKPRNAVNSDGEVMIYGVVGDEWDGLDAKSVINGIKALGTVDTITLRINSGGGYVYEGLAIFNYLQAHAARKVVHIDGIAASMASVIAMIGDEIHIPANALMMIHNPWNLAIGDASAMRKEADNLDRVKAAIVTIYAARTGKSEAELSALMDAETWLRGQEAVDAGFATTAGAGVEAAALLRNDLSLMNFTNIPDALRRATKPSATAVAALIRAALPAEHTQESSMTVKVEDSAAGTGVDEQKIRAEAQAAERTRASEIRKAVKAARLPDTVADELVDAGTPLDKARETILNTLAEADEQGPQTRNYVRVGADAVDRFRAGAQAALMAKAGLVKDDAGNELRGFSLREMARETLEVHNIATRSMRPLDMVKAAMTHSSGDFTIILANVAEKSMLKGYEEAAETFQQWTATGTLSDFKAASRIDLNTFPSLARVDEGGEYQYATIGERGETVQLATYGNLFSITRQAIINDDMSVFTRIPQRMGRAAVRTVGNLVYAVLTANPAMSDTKALFHADHKNLAAAGGAPSVTTVDAGRVAMATQKDRSANAVALNLRPRYALTPVALEGAFKVLMASEFDPSKTQRTPNSVAGLVEVISDARLDTASTTAWYLAADANATDTVEVSYLDGVSTPWLEQQDGWKVDGVEFKVRLDAAVKALAWEGLYKNVGA</sequence>
<dbReference type="GO" id="GO:0004176">
    <property type="term" value="F:ATP-dependent peptidase activity"/>
    <property type="evidence" value="ECO:0007669"/>
    <property type="project" value="TreeGrafter"/>
</dbReference>
<dbReference type="Proteomes" id="UP000280346">
    <property type="component" value="Unassembled WGS sequence"/>
</dbReference>
<dbReference type="NCBIfam" id="NF045542">
    <property type="entry name" value="Clp_rel_HeadMat"/>
    <property type="match status" value="1"/>
</dbReference>
<dbReference type="Pfam" id="PF25209">
    <property type="entry name" value="Phage_capsid_4"/>
    <property type="match status" value="1"/>
</dbReference>
<organism evidence="4 5">
    <name type="scientific">Azospirillum doebereinerae</name>
    <dbReference type="NCBI Taxonomy" id="92933"/>
    <lineage>
        <taxon>Bacteria</taxon>
        <taxon>Pseudomonadati</taxon>
        <taxon>Pseudomonadota</taxon>
        <taxon>Alphaproteobacteria</taxon>
        <taxon>Rhodospirillales</taxon>
        <taxon>Azospirillaceae</taxon>
        <taxon>Azospirillum</taxon>
    </lineage>
</organism>
<name>A0A433IZF2_9PROT</name>
<evidence type="ECO:0000313" key="5">
    <source>
        <dbReference type="Proteomes" id="UP000280346"/>
    </source>
</evidence>
<dbReference type="OrthoDB" id="9806592at2"/>